<sequence length="398" mass="40897">MHRTLLVGAVAAIALATVAVGAPAQAHGSDHRVPGLRVGPAATLASGLVSPLSLEVDRLGRVDVTQNFAGQLTRVGPGATTTTLATAPAGQEIGAVSSRGDSVYYAQNDQPNGVARLMVLPPRGAARQLADLGAYEARVNPDRVNGYGFRGLPSSCAAQVDPAGEAGPARYRGTVDTHPYASLAQREGVYVADAGGNDIVRVGYDGRVSTVAVLPPQPPVRVDAATAAAFGFPACVVGYGYAFEPVPTDVERGPDGWLYVSTLPGGPESADLGARGSVYKVNPWNGTVQRVATGFVGATNLAVDQRSGVVLVSELFGGTAGTGQISVVSPWSGRTVQTLAVSSPAAVELRNGALYATTDAFVPDAEGTPQPIGKVVRWSITNGHDHSRWGDDGARGWQ</sequence>
<dbReference type="SUPFAM" id="SSF101898">
    <property type="entry name" value="NHL repeat"/>
    <property type="match status" value="1"/>
</dbReference>
<dbReference type="NCBIfam" id="NF033206">
    <property type="entry name" value="ScyE_fam"/>
    <property type="match status" value="1"/>
</dbReference>
<dbReference type="EMBL" id="SNVW01000019">
    <property type="protein sequence ID" value="TDN41533.1"/>
    <property type="molecule type" value="Genomic_DNA"/>
</dbReference>
<dbReference type="OrthoDB" id="928769at2"/>
<feature type="signal peptide" evidence="1">
    <location>
        <begin position="1"/>
        <end position="26"/>
    </location>
</feature>
<evidence type="ECO:0000313" key="3">
    <source>
        <dbReference type="Proteomes" id="UP000295764"/>
    </source>
</evidence>
<evidence type="ECO:0000256" key="1">
    <source>
        <dbReference type="SAM" id="SignalP"/>
    </source>
</evidence>
<accession>A0A4R6DB75</accession>
<comment type="caution">
    <text evidence="2">The sequence shown here is derived from an EMBL/GenBank/DDBJ whole genome shotgun (WGS) entry which is preliminary data.</text>
</comment>
<gene>
    <name evidence="2" type="ORF">EDF64_11924</name>
</gene>
<dbReference type="AlphaFoldDB" id="A0A4R6DB75"/>
<dbReference type="RefSeq" id="WP_133521281.1">
    <property type="nucleotide sequence ID" value="NZ_SNVW01000019.1"/>
</dbReference>
<proteinExistence type="predicted"/>
<evidence type="ECO:0008006" key="4">
    <source>
        <dbReference type="Google" id="ProtNLM"/>
    </source>
</evidence>
<organism evidence="2 3">
    <name type="scientific">Curtobacterium flaccumfaciens</name>
    <dbReference type="NCBI Taxonomy" id="2035"/>
    <lineage>
        <taxon>Bacteria</taxon>
        <taxon>Bacillati</taxon>
        <taxon>Actinomycetota</taxon>
        <taxon>Actinomycetes</taxon>
        <taxon>Micrococcales</taxon>
        <taxon>Microbacteriaceae</taxon>
        <taxon>Curtobacterium</taxon>
    </lineage>
</organism>
<dbReference type="SUPFAM" id="SSF63829">
    <property type="entry name" value="Calcium-dependent phosphotriesterase"/>
    <property type="match status" value="1"/>
</dbReference>
<keyword evidence="1" id="KW-0732">Signal</keyword>
<feature type="chain" id="PRO_5020472944" description="ScyD/ScyE family protein" evidence="1">
    <location>
        <begin position="27"/>
        <end position="398"/>
    </location>
</feature>
<dbReference type="InterPro" id="IPR048031">
    <property type="entry name" value="ScyD/ScyE-like"/>
</dbReference>
<dbReference type="Proteomes" id="UP000295764">
    <property type="component" value="Unassembled WGS sequence"/>
</dbReference>
<protein>
    <recommendedName>
        <fullName evidence="4">ScyD/ScyE family protein</fullName>
    </recommendedName>
</protein>
<name>A0A4R6DB75_9MICO</name>
<evidence type="ECO:0000313" key="2">
    <source>
        <dbReference type="EMBL" id="TDN41533.1"/>
    </source>
</evidence>
<reference evidence="2 3" key="1">
    <citation type="submission" date="2019-03" db="EMBL/GenBank/DDBJ databases">
        <title>Genomic analyses of the natural microbiome of Caenorhabditis elegans.</title>
        <authorList>
            <person name="Samuel B."/>
        </authorList>
    </citation>
    <scope>NUCLEOTIDE SEQUENCE [LARGE SCALE GENOMIC DNA]</scope>
    <source>
        <strain evidence="2 3">JUb65</strain>
    </source>
</reference>